<dbReference type="OrthoDB" id="2243499at2"/>
<feature type="transmembrane region" description="Helical" evidence="1">
    <location>
        <begin position="273"/>
        <end position="294"/>
    </location>
</feature>
<evidence type="ECO:0000313" key="3">
    <source>
        <dbReference type="Proteomes" id="UP000238956"/>
    </source>
</evidence>
<feature type="transmembrane region" description="Helical" evidence="1">
    <location>
        <begin position="301"/>
        <end position="321"/>
    </location>
</feature>
<dbReference type="AlphaFoldDB" id="A0A2L0D231"/>
<keyword evidence="1" id="KW-1133">Transmembrane helix</keyword>
<proteinExistence type="predicted"/>
<feature type="transmembrane region" description="Helical" evidence="1">
    <location>
        <begin position="227"/>
        <end position="246"/>
    </location>
</feature>
<gene>
    <name evidence="2" type="ORF">C0J00_00150</name>
</gene>
<keyword evidence="3" id="KW-1185">Reference proteome</keyword>
<reference evidence="2 3" key="1">
    <citation type="submission" date="2017-12" db="EMBL/GenBank/DDBJ databases">
        <authorList>
            <person name="Hurst M.R.H."/>
        </authorList>
    </citation>
    <scope>NUCLEOTIDE SEQUENCE [LARGE SCALE GENOMIC DNA]</scope>
    <source>
        <strain evidence="2 3">TH11417</strain>
    </source>
</reference>
<organism evidence="2 3">
    <name type="scientific">Streptococcus pluranimalium</name>
    <dbReference type="NCBI Taxonomy" id="82348"/>
    <lineage>
        <taxon>Bacteria</taxon>
        <taxon>Bacillati</taxon>
        <taxon>Bacillota</taxon>
        <taxon>Bacilli</taxon>
        <taxon>Lactobacillales</taxon>
        <taxon>Streptococcaceae</taxon>
        <taxon>Streptococcus</taxon>
    </lineage>
</organism>
<dbReference type="EMBL" id="CP025536">
    <property type="protein sequence ID" value="AUW95679.1"/>
    <property type="molecule type" value="Genomic_DNA"/>
</dbReference>
<dbReference type="Proteomes" id="UP000238956">
    <property type="component" value="Chromosome"/>
</dbReference>
<feature type="transmembrane region" description="Helical" evidence="1">
    <location>
        <begin position="31"/>
        <end position="52"/>
    </location>
</feature>
<keyword evidence="1" id="KW-0812">Transmembrane</keyword>
<feature type="transmembrane region" description="Helical" evidence="1">
    <location>
        <begin position="327"/>
        <end position="346"/>
    </location>
</feature>
<sequence>MTTSYQENNTMSLEGSDSFEEKMDSKIGGLAHFYVLLLSVIVSVVSILLPVVKEFSTVEQTQNLYTGLMMSKGVLPYNDIYAAGGFLYYAVIALSYLLGSNLWLIVIHFLAYYISGRYLYKIITNLTHSSEVAVAMNLLFYLFNLIVGFGGLYPIQWAFPFFLSMIWFLMSYFKNQIKDERFIVFGLMSTIGLFIEPRLLIFLLIAIFAISIFNIKSKRFARGFYQILCFIFGMILIGYVIGYFIFNEQLLAEYIAQPILFHLTVLQTGHEELLVSVIVQVILVLFSGMYFGFVRGSKTELTAVKIILMISIVVYSVYAIFSQSFNSYYLLFIIVQGLILASLRLVKDYQLSLSSRTHRRKRRESLAKKFFYQYFIKTYFLPFILFIGLVGQLGYHYYLASQVIDERQELASFITNTTDKDDKIYVWDNQATVYLASERQSLSKFSVPDLYTVTSKNKQSLEDSLLQDNAELLMFKKSIKLDQSIAKNISRHYKQVKVDGVNSFIVYKLK</sequence>
<name>A0A2L0D231_9STRE</name>
<evidence type="ECO:0000313" key="2">
    <source>
        <dbReference type="EMBL" id="AUW95679.1"/>
    </source>
</evidence>
<feature type="transmembrane region" description="Helical" evidence="1">
    <location>
        <begin position="370"/>
        <end position="398"/>
    </location>
</feature>
<accession>A0A2L0D231</accession>
<evidence type="ECO:0000256" key="1">
    <source>
        <dbReference type="SAM" id="Phobius"/>
    </source>
</evidence>
<evidence type="ECO:0008006" key="4">
    <source>
        <dbReference type="Google" id="ProtNLM"/>
    </source>
</evidence>
<protein>
    <recommendedName>
        <fullName evidence="4">DUF2079 domain-containing protein</fullName>
    </recommendedName>
</protein>
<keyword evidence="1" id="KW-0472">Membrane</keyword>
<feature type="transmembrane region" description="Helical" evidence="1">
    <location>
        <begin position="141"/>
        <end position="170"/>
    </location>
</feature>
<reference evidence="2 3" key="2">
    <citation type="submission" date="2018-02" db="EMBL/GenBank/DDBJ databases">
        <title>Whole genome sequencing analysis of Streptococcus pluranimalium isolated from cattle infected mastitis in China.</title>
        <authorList>
            <person name="Zhang J.-R."/>
            <person name="Hu G.-Z."/>
        </authorList>
    </citation>
    <scope>NUCLEOTIDE SEQUENCE [LARGE SCALE GENOMIC DNA]</scope>
    <source>
        <strain evidence="2 3">TH11417</strain>
    </source>
</reference>
<feature type="transmembrane region" description="Helical" evidence="1">
    <location>
        <begin position="182"/>
        <end position="215"/>
    </location>
</feature>
<dbReference type="KEGG" id="splr:C0J00_00150"/>